<evidence type="ECO:0000313" key="1">
    <source>
        <dbReference type="EMBL" id="KAI4349485.1"/>
    </source>
</evidence>
<protein>
    <submittedName>
        <fullName evidence="1">Uncharacterized protein</fullName>
    </submittedName>
</protein>
<organism evidence="1 2">
    <name type="scientific">Bauhinia variegata</name>
    <name type="common">Purple orchid tree</name>
    <name type="synonym">Phanera variegata</name>
    <dbReference type="NCBI Taxonomy" id="167791"/>
    <lineage>
        <taxon>Eukaryota</taxon>
        <taxon>Viridiplantae</taxon>
        <taxon>Streptophyta</taxon>
        <taxon>Embryophyta</taxon>
        <taxon>Tracheophyta</taxon>
        <taxon>Spermatophyta</taxon>
        <taxon>Magnoliopsida</taxon>
        <taxon>eudicotyledons</taxon>
        <taxon>Gunneridae</taxon>
        <taxon>Pentapetalae</taxon>
        <taxon>rosids</taxon>
        <taxon>fabids</taxon>
        <taxon>Fabales</taxon>
        <taxon>Fabaceae</taxon>
        <taxon>Cercidoideae</taxon>
        <taxon>Cercideae</taxon>
        <taxon>Bauhiniinae</taxon>
        <taxon>Bauhinia</taxon>
    </lineage>
</organism>
<reference evidence="1 2" key="1">
    <citation type="journal article" date="2022" name="DNA Res.">
        <title>Chromosomal-level genome assembly of the orchid tree Bauhinia variegata (Leguminosae; Cercidoideae) supports the allotetraploid origin hypothesis of Bauhinia.</title>
        <authorList>
            <person name="Zhong Y."/>
            <person name="Chen Y."/>
            <person name="Zheng D."/>
            <person name="Pang J."/>
            <person name="Liu Y."/>
            <person name="Luo S."/>
            <person name="Meng S."/>
            <person name="Qian L."/>
            <person name="Wei D."/>
            <person name="Dai S."/>
            <person name="Zhou R."/>
        </authorList>
    </citation>
    <scope>NUCLEOTIDE SEQUENCE [LARGE SCALE GENOMIC DNA]</scope>
    <source>
        <strain evidence="1">BV-YZ2020</strain>
    </source>
</reference>
<comment type="caution">
    <text evidence="1">The sequence shown here is derived from an EMBL/GenBank/DDBJ whole genome shotgun (WGS) entry which is preliminary data.</text>
</comment>
<gene>
    <name evidence="1" type="ORF">L6164_010068</name>
</gene>
<evidence type="ECO:0000313" key="2">
    <source>
        <dbReference type="Proteomes" id="UP000828941"/>
    </source>
</evidence>
<keyword evidence="2" id="KW-1185">Reference proteome</keyword>
<dbReference type="EMBL" id="CM039429">
    <property type="protein sequence ID" value="KAI4349485.1"/>
    <property type="molecule type" value="Genomic_DNA"/>
</dbReference>
<name>A0ACB9PLS2_BAUVA</name>
<proteinExistence type="predicted"/>
<accession>A0ACB9PLS2</accession>
<dbReference type="Proteomes" id="UP000828941">
    <property type="component" value="Chromosome 4"/>
</dbReference>
<sequence>MAIRNKVVLAMLFFSLLALSAYSYLGTQEPDVDPELITCNHQCQQQQQYSEEEKRICEERCEEYQRMKKERQKEIEEEARRKKEREHHQRQDEGSDEEGGEEESREKENPFVFQDKHFETRVETDDGRVWVLQKFTKKSELLRGIENFRLVILEANGHTFVSPCHFDSEVVFVVVKGRATIGLVKEEGTERFNLQPGDIMRVPAGATVFMVNRDEREKLFIAKFHMPVSIPGEFEAFYGPGGEDPESFLTAFSWEILQAAYKTQRHKLQRLFEGQKKGSMFNVSREHVEALSKRTMSPGIWPFGRQWRGPFNLLSNGPSVSNEYGRLFEMSPDKQTQFQDINLLITWVNITNGSMTAPLYNSLATNVALVIDGKGDFEMACPHISFSSEGRSSSATYQRVSARLRPGVVFVVPAGHPFVTVASTNTNLQIICFEVNARGNKRIALAGKKNVVKAMDDRVKELAFNFPAKLVQRIFNRDEQFFFPGPCTFEEREELGRAYA</sequence>